<dbReference type="GO" id="GO:0005829">
    <property type="term" value="C:cytosol"/>
    <property type="evidence" value="ECO:0007669"/>
    <property type="project" value="TreeGrafter"/>
</dbReference>
<evidence type="ECO:0000259" key="5">
    <source>
        <dbReference type="PROSITE" id="PS50931"/>
    </source>
</evidence>
<dbReference type="Pfam" id="PF00126">
    <property type="entry name" value="HTH_1"/>
    <property type="match status" value="1"/>
</dbReference>
<reference evidence="6 7" key="1">
    <citation type="submission" date="2019-01" db="EMBL/GenBank/DDBJ databases">
        <title>Sinorhodobacter populi sp. nov. isolated from the symptomatic bark tissue of Populus euramericana canker.</title>
        <authorList>
            <person name="Xu G."/>
        </authorList>
    </citation>
    <scope>NUCLEOTIDE SEQUENCE [LARGE SCALE GENOMIC DNA]</scope>
    <source>
        <strain evidence="6 7">07D10-4-3</strain>
    </source>
</reference>
<evidence type="ECO:0000256" key="3">
    <source>
        <dbReference type="ARBA" id="ARBA00023125"/>
    </source>
</evidence>
<keyword evidence="2" id="KW-0805">Transcription regulation</keyword>
<keyword evidence="3" id="KW-0238">DNA-binding</keyword>
<dbReference type="InterPro" id="IPR036388">
    <property type="entry name" value="WH-like_DNA-bd_sf"/>
</dbReference>
<evidence type="ECO:0000256" key="2">
    <source>
        <dbReference type="ARBA" id="ARBA00023015"/>
    </source>
</evidence>
<dbReference type="GO" id="GO:0003677">
    <property type="term" value="F:DNA binding"/>
    <property type="evidence" value="ECO:0007669"/>
    <property type="project" value="UniProtKB-KW"/>
</dbReference>
<dbReference type="PANTHER" id="PTHR30419:SF8">
    <property type="entry name" value="NITROGEN ASSIMILATION TRANSCRIPTIONAL ACTIVATOR-RELATED"/>
    <property type="match status" value="1"/>
</dbReference>
<dbReference type="InterPro" id="IPR050950">
    <property type="entry name" value="HTH-type_LysR_regulators"/>
</dbReference>
<evidence type="ECO:0000256" key="4">
    <source>
        <dbReference type="ARBA" id="ARBA00023163"/>
    </source>
</evidence>
<organism evidence="6 7">
    <name type="scientific">Paenirhodobacter populi</name>
    <dbReference type="NCBI Taxonomy" id="2306993"/>
    <lineage>
        <taxon>Bacteria</taxon>
        <taxon>Pseudomonadati</taxon>
        <taxon>Pseudomonadota</taxon>
        <taxon>Alphaproteobacteria</taxon>
        <taxon>Rhodobacterales</taxon>
        <taxon>Rhodobacter group</taxon>
        <taxon>Paenirhodobacter</taxon>
    </lineage>
</organism>
<protein>
    <submittedName>
        <fullName evidence="6">LysR family transcriptional regulator</fullName>
    </submittedName>
</protein>
<reference evidence="6 7" key="2">
    <citation type="submission" date="2019-01" db="EMBL/GenBank/DDBJ databases">
        <authorList>
            <person name="Li Y."/>
        </authorList>
    </citation>
    <scope>NUCLEOTIDE SEQUENCE [LARGE SCALE GENOMIC DNA]</scope>
    <source>
        <strain evidence="6 7">07D10-4-3</strain>
    </source>
</reference>
<dbReference type="SUPFAM" id="SSF46785">
    <property type="entry name" value="Winged helix' DNA-binding domain"/>
    <property type="match status" value="1"/>
</dbReference>
<feature type="domain" description="HTH lysR-type" evidence="5">
    <location>
        <begin position="14"/>
        <end position="65"/>
    </location>
</feature>
<dbReference type="Proteomes" id="UP000284451">
    <property type="component" value="Unassembled WGS sequence"/>
</dbReference>
<evidence type="ECO:0000313" key="7">
    <source>
        <dbReference type="Proteomes" id="UP000284451"/>
    </source>
</evidence>
<evidence type="ECO:0000256" key="1">
    <source>
        <dbReference type="ARBA" id="ARBA00009437"/>
    </source>
</evidence>
<dbReference type="Pfam" id="PF03466">
    <property type="entry name" value="LysR_substrate"/>
    <property type="match status" value="1"/>
</dbReference>
<proteinExistence type="inferred from homology"/>
<accession>A0A443KEF2</accession>
<sequence>MAEFLKNMRPVQTRLVLEIATQGQLQVAANLCGLTQPAASRMLAEIETQLGERLFTRTPHGMEPTPAGALIAHHAQRITHDHAQLAAEYGELRAGRGGIVRVGAVTGPALGHIVPAINWLKGWAPEVDISVEVAPSVTLVPALARGDLDFALARLPPQIDDSDFEIEPARDEIVRLLVREGHPMLGHGPVAIAQLHHLPWILQDRGMPIRRVIEAAFHDEGLSSPSNVISASSLLVIVALLRESDAIAPMSQEVMELMLEPPVSAGFRRLDLNRLVTVEPYLLLRARGRAMPKAAEALFRRVRESIRHF</sequence>
<gene>
    <name evidence="6" type="ORF">D2T29_11020</name>
</gene>
<dbReference type="GO" id="GO:0003700">
    <property type="term" value="F:DNA-binding transcription factor activity"/>
    <property type="evidence" value="ECO:0007669"/>
    <property type="project" value="InterPro"/>
</dbReference>
<dbReference type="InterPro" id="IPR005119">
    <property type="entry name" value="LysR_subst-bd"/>
</dbReference>
<dbReference type="Gene3D" id="1.10.10.10">
    <property type="entry name" value="Winged helix-like DNA-binding domain superfamily/Winged helix DNA-binding domain"/>
    <property type="match status" value="1"/>
</dbReference>
<comment type="similarity">
    <text evidence="1">Belongs to the LysR transcriptional regulatory family.</text>
</comment>
<evidence type="ECO:0000313" key="6">
    <source>
        <dbReference type="EMBL" id="RWR31249.1"/>
    </source>
</evidence>
<dbReference type="PROSITE" id="PS50931">
    <property type="entry name" value="HTH_LYSR"/>
    <property type="match status" value="1"/>
</dbReference>
<keyword evidence="4" id="KW-0804">Transcription</keyword>
<dbReference type="InterPro" id="IPR036390">
    <property type="entry name" value="WH_DNA-bd_sf"/>
</dbReference>
<dbReference type="EMBL" id="SAUY01000012">
    <property type="protein sequence ID" value="RWR31249.1"/>
    <property type="molecule type" value="Genomic_DNA"/>
</dbReference>
<dbReference type="PANTHER" id="PTHR30419">
    <property type="entry name" value="HTH-TYPE TRANSCRIPTIONAL REGULATOR YBHD"/>
    <property type="match status" value="1"/>
</dbReference>
<dbReference type="Gene3D" id="3.40.190.290">
    <property type="match status" value="1"/>
</dbReference>
<name>A0A443KEF2_9RHOB</name>
<dbReference type="PRINTS" id="PR00039">
    <property type="entry name" value="HTHLYSR"/>
</dbReference>
<comment type="caution">
    <text evidence="6">The sequence shown here is derived from an EMBL/GenBank/DDBJ whole genome shotgun (WGS) entry which is preliminary data.</text>
</comment>
<dbReference type="InterPro" id="IPR000847">
    <property type="entry name" value="LysR_HTH_N"/>
</dbReference>
<dbReference type="AlphaFoldDB" id="A0A443KEF2"/>
<dbReference type="SUPFAM" id="SSF53850">
    <property type="entry name" value="Periplasmic binding protein-like II"/>
    <property type="match status" value="1"/>
</dbReference>